<gene>
    <name evidence="10" type="ORF">B0H67DRAFT_547009</name>
</gene>
<evidence type="ECO:0000313" key="10">
    <source>
        <dbReference type="EMBL" id="KAK0702772.1"/>
    </source>
</evidence>
<comment type="subcellular location">
    <subcellularLocation>
        <location evidence="1">Membrane</location>
        <topology evidence="1">Single-pass membrane protein</topology>
    </subcellularLocation>
</comment>
<accession>A0AA40DJ86</accession>
<evidence type="ECO:0000256" key="5">
    <source>
        <dbReference type="ARBA" id="ARBA00023026"/>
    </source>
</evidence>
<evidence type="ECO:0000256" key="8">
    <source>
        <dbReference type="ARBA" id="ARBA00035112"/>
    </source>
</evidence>
<keyword evidence="5" id="KW-0843">Virulence</keyword>
<keyword evidence="11" id="KW-1185">Reference proteome</keyword>
<dbReference type="GO" id="GO:0016020">
    <property type="term" value="C:membrane"/>
    <property type="evidence" value="ECO:0007669"/>
    <property type="project" value="UniProtKB-SubCell"/>
</dbReference>
<keyword evidence="7" id="KW-0325">Glycoprotein</keyword>
<organism evidence="10 11">
    <name type="scientific">Lasiosphaeris hirsuta</name>
    <dbReference type="NCBI Taxonomy" id="260670"/>
    <lineage>
        <taxon>Eukaryota</taxon>
        <taxon>Fungi</taxon>
        <taxon>Dikarya</taxon>
        <taxon>Ascomycota</taxon>
        <taxon>Pezizomycotina</taxon>
        <taxon>Sordariomycetes</taxon>
        <taxon>Sordariomycetidae</taxon>
        <taxon>Sordariales</taxon>
        <taxon>Lasiosphaeriaceae</taxon>
        <taxon>Lasiosphaeris</taxon>
    </lineage>
</organism>
<evidence type="ECO:0000256" key="3">
    <source>
        <dbReference type="ARBA" id="ARBA00022692"/>
    </source>
</evidence>
<keyword evidence="4 9" id="KW-1133">Transmembrane helix</keyword>
<evidence type="ECO:0000313" key="11">
    <source>
        <dbReference type="Proteomes" id="UP001172102"/>
    </source>
</evidence>
<evidence type="ECO:0000256" key="2">
    <source>
        <dbReference type="ARBA" id="ARBA00004685"/>
    </source>
</evidence>
<evidence type="ECO:0000256" key="7">
    <source>
        <dbReference type="ARBA" id="ARBA00023180"/>
    </source>
</evidence>
<protein>
    <submittedName>
        <fullName evidence="10">Uncharacterized protein</fullName>
    </submittedName>
</protein>
<comment type="caution">
    <text evidence="10">The sequence shown here is derived from an EMBL/GenBank/DDBJ whole genome shotgun (WGS) entry which is preliminary data.</text>
</comment>
<keyword evidence="6 9" id="KW-0472">Membrane</keyword>
<dbReference type="EMBL" id="JAUKUA010000008">
    <property type="protein sequence ID" value="KAK0702772.1"/>
    <property type="molecule type" value="Genomic_DNA"/>
</dbReference>
<evidence type="ECO:0000256" key="4">
    <source>
        <dbReference type="ARBA" id="ARBA00022989"/>
    </source>
</evidence>
<keyword evidence="3 9" id="KW-0812">Transmembrane</keyword>
<proteinExistence type="inferred from homology"/>
<name>A0AA40DJ86_9PEZI</name>
<dbReference type="PANTHER" id="PTHR33365:SF4">
    <property type="entry name" value="CYCLOCHLOROTINE BIOSYNTHESIS PROTEIN O"/>
    <property type="match status" value="1"/>
</dbReference>
<comment type="similarity">
    <text evidence="8">Belongs to the ustYa family.</text>
</comment>
<evidence type="ECO:0000256" key="6">
    <source>
        <dbReference type="ARBA" id="ARBA00023136"/>
    </source>
</evidence>
<evidence type="ECO:0000256" key="9">
    <source>
        <dbReference type="SAM" id="Phobius"/>
    </source>
</evidence>
<comment type="pathway">
    <text evidence="2">Mycotoxin biosynthesis.</text>
</comment>
<dbReference type="Pfam" id="PF11807">
    <property type="entry name" value="UstYa"/>
    <property type="match status" value="1"/>
</dbReference>
<dbReference type="InterPro" id="IPR021765">
    <property type="entry name" value="UstYa-like"/>
</dbReference>
<evidence type="ECO:0000256" key="1">
    <source>
        <dbReference type="ARBA" id="ARBA00004167"/>
    </source>
</evidence>
<dbReference type="Proteomes" id="UP001172102">
    <property type="component" value="Unassembled WGS sequence"/>
</dbReference>
<dbReference type="AlphaFoldDB" id="A0AA40DJ86"/>
<reference evidence="10" key="1">
    <citation type="submission" date="2023-06" db="EMBL/GenBank/DDBJ databases">
        <title>Genome-scale phylogeny and comparative genomics of the fungal order Sordariales.</title>
        <authorList>
            <consortium name="Lawrence Berkeley National Laboratory"/>
            <person name="Hensen N."/>
            <person name="Bonometti L."/>
            <person name="Westerberg I."/>
            <person name="Brannstrom I.O."/>
            <person name="Guillou S."/>
            <person name="Cros-Aarteil S."/>
            <person name="Calhoun S."/>
            <person name="Haridas S."/>
            <person name="Kuo A."/>
            <person name="Mondo S."/>
            <person name="Pangilinan J."/>
            <person name="Riley R."/>
            <person name="Labutti K."/>
            <person name="Andreopoulos B."/>
            <person name="Lipzen A."/>
            <person name="Chen C."/>
            <person name="Yanf M."/>
            <person name="Daum C."/>
            <person name="Ng V."/>
            <person name="Clum A."/>
            <person name="Steindorff A."/>
            <person name="Ohm R."/>
            <person name="Martin F."/>
            <person name="Silar P."/>
            <person name="Natvig D."/>
            <person name="Lalanne C."/>
            <person name="Gautier V."/>
            <person name="Ament-Velasquez S.L."/>
            <person name="Kruys A."/>
            <person name="Hutchinson M.I."/>
            <person name="Powell A.J."/>
            <person name="Barry K."/>
            <person name="Miller A.N."/>
            <person name="Grigoriev I.V."/>
            <person name="Debuchy R."/>
            <person name="Gladieux P."/>
            <person name="Thoren M.H."/>
            <person name="Johannesson H."/>
        </authorList>
    </citation>
    <scope>NUCLEOTIDE SEQUENCE</scope>
    <source>
        <strain evidence="10">SMH4607-1</strain>
    </source>
</reference>
<feature type="transmembrane region" description="Helical" evidence="9">
    <location>
        <begin position="57"/>
        <end position="74"/>
    </location>
</feature>
<sequence length="287" mass="33291">MEWFKKLWPGKQGVVHSALPETPSEVEAALPLLDEKDGDYGGQLSAGRDKALKCVRLPLLNLAIFVVCLLFYSFRSYTAATDAACEKKMWPSSPERGIIGFEKRQYDSDVIPREYFGLPTAERRVAWDRLWQTGYFPFPISNFALVNKTTNPLNWWRLPPPRQDEALVTSDAMHQIHCVQGLWKFMHRNEWDNAKTKERKTFHAMHNRHCSAYLLSILKCRADVTPVLFQHDDSGFGVWKTRDAPRRCRKFDTMYEWENRHRICPEVCTETNRGKSSICCSNFHSAT</sequence>
<dbReference type="GO" id="GO:0043386">
    <property type="term" value="P:mycotoxin biosynthetic process"/>
    <property type="evidence" value="ECO:0007669"/>
    <property type="project" value="InterPro"/>
</dbReference>
<dbReference type="PANTHER" id="PTHR33365">
    <property type="entry name" value="YALI0B05434P"/>
    <property type="match status" value="1"/>
</dbReference>